<dbReference type="Proteomes" id="UP000515976">
    <property type="component" value="Chromosome"/>
</dbReference>
<dbReference type="EMBL" id="CP060712">
    <property type="protein sequence ID" value="QNN49176.1"/>
    <property type="molecule type" value="Genomic_DNA"/>
</dbReference>
<evidence type="ECO:0000256" key="1">
    <source>
        <dbReference type="ARBA" id="ARBA00004651"/>
    </source>
</evidence>
<keyword evidence="4 6" id="KW-1133">Transmembrane helix</keyword>
<proteinExistence type="predicted"/>
<dbReference type="CDD" id="cd06580">
    <property type="entry name" value="TM_PBP1_transp_TpRbsC_like"/>
    <property type="match status" value="1"/>
</dbReference>
<comment type="subcellular location">
    <subcellularLocation>
        <location evidence="1">Cell membrane</location>
        <topology evidence="1">Multi-pass membrane protein</topology>
    </subcellularLocation>
</comment>
<dbReference type="Pfam" id="PF02653">
    <property type="entry name" value="BPD_transp_2"/>
    <property type="match status" value="1"/>
</dbReference>
<evidence type="ECO:0000256" key="6">
    <source>
        <dbReference type="SAM" id="Phobius"/>
    </source>
</evidence>
<feature type="transmembrane region" description="Helical" evidence="6">
    <location>
        <begin position="34"/>
        <end position="54"/>
    </location>
</feature>
<protein>
    <submittedName>
        <fullName evidence="7">ABC transporter permease</fullName>
    </submittedName>
</protein>
<evidence type="ECO:0000313" key="8">
    <source>
        <dbReference type="Proteomes" id="UP000515976"/>
    </source>
</evidence>
<dbReference type="PANTHER" id="PTHR43370:SF1">
    <property type="entry name" value="GUANOSINE ABC TRANSPORTER PERMEASE PROTEIN NUPQ"/>
    <property type="match status" value="1"/>
</dbReference>
<dbReference type="GO" id="GO:0005886">
    <property type="term" value="C:plasma membrane"/>
    <property type="evidence" value="ECO:0007669"/>
    <property type="project" value="UniProtKB-SubCell"/>
</dbReference>
<evidence type="ECO:0000256" key="2">
    <source>
        <dbReference type="ARBA" id="ARBA00022475"/>
    </source>
</evidence>
<name>A0A7G9R0Q1_9MICO</name>
<feature type="transmembrane region" description="Helical" evidence="6">
    <location>
        <begin position="241"/>
        <end position="258"/>
    </location>
</feature>
<dbReference type="RefSeq" id="WP_166101181.1">
    <property type="nucleotide sequence ID" value="NZ_BMMY01000006.1"/>
</dbReference>
<evidence type="ECO:0000313" key="7">
    <source>
        <dbReference type="EMBL" id="QNN49176.1"/>
    </source>
</evidence>
<keyword evidence="3 6" id="KW-0812">Transmembrane</keyword>
<dbReference type="AlphaFoldDB" id="A0A7G9R0Q1"/>
<keyword evidence="5 6" id="KW-0472">Membrane</keyword>
<feature type="transmembrane region" description="Helical" evidence="6">
    <location>
        <begin position="301"/>
        <end position="324"/>
    </location>
</feature>
<dbReference type="KEGG" id="pei:H9L10_13230"/>
<organism evidence="7 8">
    <name type="scientific">Phycicoccus endophyticus</name>
    <dbReference type="NCBI Taxonomy" id="1690220"/>
    <lineage>
        <taxon>Bacteria</taxon>
        <taxon>Bacillati</taxon>
        <taxon>Actinomycetota</taxon>
        <taxon>Actinomycetes</taxon>
        <taxon>Micrococcales</taxon>
        <taxon>Intrasporangiaceae</taxon>
        <taxon>Phycicoccus</taxon>
    </lineage>
</organism>
<keyword evidence="2" id="KW-1003">Cell membrane</keyword>
<sequence>MAWVMRNRVTVGLLAVVVVAAYVFYWAANDIAPSMYVSAWGYAIPLVLAALVGVIGERSGVVNIGIEGQMLIAAFAGFFTAAATGSILVGVLVGVGSGLVAGAFLAWTTVRWRMDQIIAGVVLNIVATGITSFYYTPGKILPGVIPNLDIPVLQDIPLVGEVFFSGRSWIATVAILAAIGIHLLLFHTRWGLRTRAVGEYPSAADTAGINVERLRLVNVTIAGSLAGLAGVYLSMDASSSFERGMTAGRGFLALAIMIMGAWRPLRAFAMALFFGFVNAVASQLQQSGLGVDGEPSGFLEWLLAAVTSPQILATLPYVAVLVVLGLAAGRVRAPGAVGQPYVKGDQ</sequence>
<reference evidence="7 8" key="1">
    <citation type="submission" date="2020-08" db="EMBL/GenBank/DDBJ databases">
        <title>Genome sequence of Phycicoccus endophyticus JCM 31784T.</title>
        <authorList>
            <person name="Hyun D.-W."/>
            <person name="Bae J.-W."/>
        </authorList>
    </citation>
    <scope>NUCLEOTIDE SEQUENCE [LARGE SCALE GENOMIC DNA]</scope>
    <source>
        <strain evidence="7 8">JCM 31784</strain>
    </source>
</reference>
<feature type="transmembrane region" description="Helical" evidence="6">
    <location>
        <begin position="168"/>
        <end position="186"/>
    </location>
</feature>
<feature type="transmembrane region" description="Helical" evidence="6">
    <location>
        <begin position="9"/>
        <end position="28"/>
    </location>
</feature>
<accession>A0A7G9R0Q1</accession>
<feature type="transmembrane region" description="Helical" evidence="6">
    <location>
        <begin position="216"/>
        <end position="235"/>
    </location>
</feature>
<keyword evidence="8" id="KW-1185">Reference proteome</keyword>
<dbReference type="InterPro" id="IPR001851">
    <property type="entry name" value="ABC_transp_permease"/>
</dbReference>
<evidence type="ECO:0000256" key="5">
    <source>
        <dbReference type="ARBA" id="ARBA00023136"/>
    </source>
</evidence>
<dbReference type="PANTHER" id="PTHR43370">
    <property type="entry name" value="SUGAR ABC TRANSPORTER INTEGRAL MEMBRANE PROTEIN-RELATED"/>
    <property type="match status" value="1"/>
</dbReference>
<feature type="transmembrane region" description="Helical" evidence="6">
    <location>
        <begin position="87"/>
        <end position="110"/>
    </location>
</feature>
<dbReference type="GO" id="GO:0022857">
    <property type="term" value="F:transmembrane transporter activity"/>
    <property type="evidence" value="ECO:0007669"/>
    <property type="project" value="InterPro"/>
</dbReference>
<feature type="transmembrane region" description="Helical" evidence="6">
    <location>
        <begin position="117"/>
        <end position="135"/>
    </location>
</feature>
<evidence type="ECO:0000256" key="4">
    <source>
        <dbReference type="ARBA" id="ARBA00022989"/>
    </source>
</evidence>
<feature type="transmembrane region" description="Helical" evidence="6">
    <location>
        <begin position="61"/>
        <end position="81"/>
    </location>
</feature>
<feature type="transmembrane region" description="Helical" evidence="6">
    <location>
        <begin position="265"/>
        <end position="281"/>
    </location>
</feature>
<gene>
    <name evidence="7" type="ORF">H9L10_13230</name>
</gene>
<evidence type="ECO:0000256" key="3">
    <source>
        <dbReference type="ARBA" id="ARBA00022692"/>
    </source>
</evidence>